<comment type="caution">
    <text evidence="2">The sequence shown here is derived from an EMBL/GenBank/DDBJ whole genome shotgun (WGS) entry which is preliminary data.</text>
</comment>
<gene>
    <name evidence="2" type="ORF">FC756_19810</name>
</gene>
<protein>
    <submittedName>
        <fullName evidence="2">Uncharacterized protein</fullName>
    </submittedName>
</protein>
<reference evidence="2 3" key="1">
    <citation type="submission" date="2019-04" db="EMBL/GenBank/DDBJ databases">
        <title>Lysinibacillus genome sequencing.</title>
        <authorList>
            <person name="Dunlap C."/>
        </authorList>
    </citation>
    <scope>NUCLEOTIDE SEQUENCE [LARGE SCALE GENOMIC DNA]</scope>
    <source>
        <strain evidence="2 3">CCTCC AB 2010389</strain>
    </source>
</reference>
<dbReference type="EMBL" id="SZPU01000085">
    <property type="protein sequence ID" value="TKI60069.1"/>
    <property type="molecule type" value="Genomic_DNA"/>
</dbReference>
<feature type="chain" id="PRO_5020923167" evidence="1">
    <location>
        <begin position="26"/>
        <end position="139"/>
    </location>
</feature>
<evidence type="ECO:0000256" key="1">
    <source>
        <dbReference type="SAM" id="SignalP"/>
    </source>
</evidence>
<sequence>MKKVLFVLGTLLFGMVFSFTSEANAAKHEHLMQSATAYVGSTTGHGATYGFYNVQYSTVAVKKKYGTTVPIIPFGTAINLTESITLDGANISKSSFTDTGLGSDYGSYWIDFYYGFDSAQNRTNASLFGVKPVSYTASY</sequence>
<evidence type="ECO:0000313" key="3">
    <source>
        <dbReference type="Proteomes" id="UP000308744"/>
    </source>
</evidence>
<dbReference type="RefSeq" id="WP_107896489.1">
    <property type="nucleotide sequence ID" value="NZ_PYWM01000021.1"/>
</dbReference>
<evidence type="ECO:0000313" key="2">
    <source>
        <dbReference type="EMBL" id="TKI60069.1"/>
    </source>
</evidence>
<accession>A0A4U2YGK9</accession>
<dbReference type="Proteomes" id="UP000308744">
    <property type="component" value="Unassembled WGS sequence"/>
</dbReference>
<feature type="signal peptide" evidence="1">
    <location>
        <begin position="1"/>
        <end position="25"/>
    </location>
</feature>
<dbReference type="AlphaFoldDB" id="A0A4U2YGK9"/>
<proteinExistence type="predicted"/>
<name>A0A4U2YGK9_9BACI</name>
<organism evidence="2 3">
    <name type="scientific">Lysinibacillus mangiferihumi</name>
    <dbReference type="NCBI Taxonomy" id="1130819"/>
    <lineage>
        <taxon>Bacteria</taxon>
        <taxon>Bacillati</taxon>
        <taxon>Bacillota</taxon>
        <taxon>Bacilli</taxon>
        <taxon>Bacillales</taxon>
        <taxon>Bacillaceae</taxon>
        <taxon>Lysinibacillus</taxon>
    </lineage>
</organism>
<keyword evidence="3" id="KW-1185">Reference proteome</keyword>
<keyword evidence="1" id="KW-0732">Signal</keyword>